<dbReference type="Gene3D" id="3.90.79.10">
    <property type="entry name" value="Nucleoside Triphosphate Pyrophosphohydrolase"/>
    <property type="match status" value="1"/>
</dbReference>
<dbReference type="RefSeq" id="WP_202859135.1">
    <property type="nucleotide sequence ID" value="NZ_JAEUGD010000067.1"/>
</dbReference>
<reference evidence="1" key="1">
    <citation type="submission" date="2021-01" db="EMBL/GenBank/DDBJ databases">
        <title>Fulvivirga kasyanovii gen. nov., sp nov., a novel member of the phylum Bacteroidetes isolated from seawater in a mussel farm.</title>
        <authorList>
            <person name="Zhao L.-H."/>
            <person name="Wang Z.-J."/>
        </authorList>
    </citation>
    <scope>NUCLEOTIDE SEQUENCE</scope>
    <source>
        <strain evidence="1">29W222</strain>
    </source>
</reference>
<name>A0A937G2P6_9BACT</name>
<evidence type="ECO:0000313" key="2">
    <source>
        <dbReference type="Proteomes" id="UP000614216"/>
    </source>
</evidence>
<dbReference type="AlphaFoldDB" id="A0A937G2P6"/>
<proteinExistence type="predicted"/>
<sequence length="163" mass="18294">MPNKAYAILFASTSEDDGYLYFPIKREGREYGGMPQFFGGTKDPGESDRDTIAREMREESDEKISLQPGALTQVYRTNVAGSTYSFYVAENFSGNNFLGPLKNPEMASIDKFFVQFDAGDDIKDLLRKLKITPTQQFEESTTYEAFDAAIKWAETASEGTVKD</sequence>
<dbReference type="CDD" id="cd02883">
    <property type="entry name" value="NUDIX_Hydrolase"/>
    <property type="match status" value="1"/>
</dbReference>
<accession>A0A937G2P6</accession>
<protein>
    <submittedName>
        <fullName evidence="1">NUDIX hydrolase</fullName>
    </submittedName>
</protein>
<dbReference type="EMBL" id="JAEUGD010000067">
    <property type="protein sequence ID" value="MBL6449587.1"/>
    <property type="molecule type" value="Genomic_DNA"/>
</dbReference>
<dbReference type="SUPFAM" id="SSF55811">
    <property type="entry name" value="Nudix"/>
    <property type="match status" value="1"/>
</dbReference>
<evidence type="ECO:0000313" key="1">
    <source>
        <dbReference type="EMBL" id="MBL6449587.1"/>
    </source>
</evidence>
<keyword evidence="1" id="KW-0378">Hydrolase</keyword>
<comment type="caution">
    <text evidence="1">The sequence shown here is derived from an EMBL/GenBank/DDBJ whole genome shotgun (WGS) entry which is preliminary data.</text>
</comment>
<dbReference type="Proteomes" id="UP000614216">
    <property type="component" value="Unassembled WGS sequence"/>
</dbReference>
<organism evidence="1 2">
    <name type="scientific">Fulvivirga marina</name>
    <dbReference type="NCBI Taxonomy" id="2494733"/>
    <lineage>
        <taxon>Bacteria</taxon>
        <taxon>Pseudomonadati</taxon>
        <taxon>Bacteroidota</taxon>
        <taxon>Cytophagia</taxon>
        <taxon>Cytophagales</taxon>
        <taxon>Fulvivirgaceae</taxon>
        <taxon>Fulvivirga</taxon>
    </lineage>
</organism>
<gene>
    <name evidence="1" type="ORF">JMN32_24970</name>
</gene>
<keyword evidence="2" id="KW-1185">Reference proteome</keyword>
<dbReference type="GO" id="GO:0016787">
    <property type="term" value="F:hydrolase activity"/>
    <property type="evidence" value="ECO:0007669"/>
    <property type="project" value="UniProtKB-KW"/>
</dbReference>
<dbReference type="InterPro" id="IPR015797">
    <property type="entry name" value="NUDIX_hydrolase-like_dom_sf"/>
</dbReference>